<proteinExistence type="predicted"/>
<name>A0ABC8BPV7_9ACTN</name>
<dbReference type="AlphaFoldDB" id="A0ABC8BPV7"/>
<reference evidence="1 2" key="1">
    <citation type="submission" date="2017-04" db="EMBL/GenBank/DDBJ databases">
        <title>The complete genome sequence of Streptomyces albolongus YIM 101047, the producer of novel bafilomycins and novel odoriferous sesquiterpenoids.</title>
        <authorList>
            <person name="Yin M."/>
            <person name="Jiang Y."/>
        </authorList>
    </citation>
    <scope>NUCLEOTIDE SEQUENCE [LARGE SCALE GENOMIC DNA]</scope>
    <source>
        <strain evidence="1 2">YIM 101047</strain>
    </source>
</reference>
<dbReference type="EMBL" id="CP020563">
    <property type="protein sequence ID" value="ARF72322.1"/>
    <property type="molecule type" value="Genomic_DNA"/>
</dbReference>
<evidence type="ECO:0000313" key="2">
    <source>
        <dbReference type="Proteomes" id="UP000192251"/>
    </source>
</evidence>
<gene>
    <name evidence="1" type="ORF">B7C62_08585</name>
</gene>
<protein>
    <submittedName>
        <fullName evidence="1">Uncharacterized protein</fullName>
    </submittedName>
</protein>
<sequence length="77" mass="7974">MAAHPPVIVHPPSATGGRRVTVHGQIVGLAHGRGDVAALLRAAGFAPGPDEVIELDRPGLIEWRGGDLDTWSPAVNP</sequence>
<accession>A0ABC8BPV7</accession>
<keyword evidence="2" id="KW-1185">Reference proteome</keyword>
<evidence type="ECO:0000313" key="1">
    <source>
        <dbReference type="EMBL" id="ARF72322.1"/>
    </source>
</evidence>
<organism evidence="1 2">
    <name type="scientific">Kitasatospora albolonga</name>
    <dbReference type="NCBI Taxonomy" id="68173"/>
    <lineage>
        <taxon>Bacteria</taxon>
        <taxon>Bacillati</taxon>
        <taxon>Actinomycetota</taxon>
        <taxon>Actinomycetes</taxon>
        <taxon>Kitasatosporales</taxon>
        <taxon>Streptomycetaceae</taxon>
        <taxon>Kitasatospora</taxon>
    </lineage>
</organism>
<dbReference type="KEGG" id="kab:B7C62_08585"/>
<dbReference type="Proteomes" id="UP000192251">
    <property type="component" value="Chromosome"/>
</dbReference>
<dbReference type="RefSeq" id="WP_084745668.1">
    <property type="nucleotide sequence ID" value="NZ_CP020563.1"/>
</dbReference>